<organism evidence="3 4">
    <name type="scientific">Monodelphis domestica</name>
    <name type="common">Gray short-tailed opossum</name>
    <dbReference type="NCBI Taxonomy" id="13616"/>
    <lineage>
        <taxon>Eukaryota</taxon>
        <taxon>Metazoa</taxon>
        <taxon>Chordata</taxon>
        <taxon>Craniata</taxon>
        <taxon>Vertebrata</taxon>
        <taxon>Euteleostomi</taxon>
        <taxon>Mammalia</taxon>
        <taxon>Metatheria</taxon>
        <taxon>Didelphimorphia</taxon>
        <taxon>Didelphidae</taxon>
        <taxon>Monodelphis</taxon>
    </lineage>
</organism>
<evidence type="ECO:0000313" key="3">
    <source>
        <dbReference type="Ensembl" id="ENSMODP00000055900.1"/>
    </source>
</evidence>
<dbReference type="InParanoid" id="A0A5F8H7E0"/>
<evidence type="ECO:0008006" key="5">
    <source>
        <dbReference type="Google" id="ProtNLM"/>
    </source>
</evidence>
<dbReference type="Proteomes" id="UP000002280">
    <property type="component" value="Chromosome 2"/>
</dbReference>
<dbReference type="Bgee" id="ENSMODG00000040580">
    <property type="expression patterns" value="Expressed in skeletal muscle tissue and 18 other cell types or tissues"/>
</dbReference>
<evidence type="ECO:0000256" key="2">
    <source>
        <dbReference type="ARBA" id="ARBA00023002"/>
    </source>
</evidence>
<dbReference type="InterPro" id="IPR036291">
    <property type="entry name" value="NAD(P)-bd_dom_sf"/>
</dbReference>
<dbReference type="Ensembl" id="ENSMODT00000066771.1">
    <property type="protein sequence ID" value="ENSMODP00000055900.1"/>
    <property type="gene ID" value="ENSMODG00000040580.1"/>
</dbReference>
<dbReference type="PANTHER" id="PTHR43115:SF4">
    <property type="entry name" value="DEHYDROGENASE_REDUCTASE SDR FAMILY MEMBER 11"/>
    <property type="match status" value="1"/>
</dbReference>
<reference evidence="3" key="3">
    <citation type="submission" date="2025-09" db="UniProtKB">
        <authorList>
            <consortium name="Ensembl"/>
        </authorList>
    </citation>
    <scope>IDENTIFICATION</scope>
</reference>
<evidence type="ECO:0000256" key="1">
    <source>
        <dbReference type="ARBA" id="ARBA00006484"/>
    </source>
</evidence>
<accession>A0A5F8H7E0</accession>
<comment type="similarity">
    <text evidence="1">Belongs to the short-chain dehydrogenases/reductases (SDR) family.</text>
</comment>
<sequence length="60" mass="6147">VARPRSRRWRGRLALVTGASAGIGAAVARALVQRGLKVLGCARTVSNIEVPTAPPAAGEN</sequence>
<keyword evidence="2" id="KW-0560">Oxidoreductase</keyword>
<reference evidence="3 4" key="1">
    <citation type="journal article" date="2007" name="Nature">
        <title>Genome of the marsupial Monodelphis domestica reveals innovation in non-coding sequences.</title>
        <authorList>
            <person name="Mikkelsen T.S."/>
            <person name="Wakefield M.J."/>
            <person name="Aken B."/>
            <person name="Amemiya C.T."/>
            <person name="Chang J.L."/>
            <person name="Duke S."/>
            <person name="Garber M."/>
            <person name="Gentles A.J."/>
            <person name="Goodstadt L."/>
            <person name="Heger A."/>
            <person name="Jurka J."/>
            <person name="Kamal M."/>
            <person name="Mauceli E."/>
            <person name="Searle S.M."/>
            <person name="Sharpe T."/>
            <person name="Baker M.L."/>
            <person name="Batzer M.A."/>
            <person name="Benos P.V."/>
            <person name="Belov K."/>
            <person name="Clamp M."/>
            <person name="Cook A."/>
            <person name="Cuff J."/>
            <person name="Das R."/>
            <person name="Davidow L."/>
            <person name="Deakin J.E."/>
            <person name="Fazzari M.J."/>
            <person name="Glass J.L."/>
            <person name="Grabherr M."/>
            <person name="Greally J.M."/>
            <person name="Gu W."/>
            <person name="Hore T.A."/>
            <person name="Huttley G.A."/>
            <person name="Kleber M."/>
            <person name="Jirtle R.L."/>
            <person name="Koina E."/>
            <person name="Lee J.T."/>
            <person name="Mahony S."/>
            <person name="Marra M.A."/>
            <person name="Miller R.D."/>
            <person name="Nicholls R.D."/>
            <person name="Oda M."/>
            <person name="Papenfuss A.T."/>
            <person name="Parra Z.E."/>
            <person name="Pollock D.D."/>
            <person name="Ray D.A."/>
            <person name="Schein J.E."/>
            <person name="Speed T.P."/>
            <person name="Thompson K."/>
            <person name="VandeBerg J.L."/>
            <person name="Wade C.M."/>
            <person name="Walker J.A."/>
            <person name="Waters P.D."/>
            <person name="Webber C."/>
            <person name="Weidman J.R."/>
            <person name="Xie X."/>
            <person name="Zody M.C."/>
            <person name="Baldwin J."/>
            <person name="Abdouelleil A."/>
            <person name="Abdulkadir J."/>
            <person name="Abebe A."/>
            <person name="Abera B."/>
            <person name="Abreu J."/>
            <person name="Acer S.C."/>
            <person name="Aftuck L."/>
            <person name="Alexander A."/>
            <person name="An P."/>
            <person name="Anderson E."/>
            <person name="Anderson S."/>
            <person name="Arachi H."/>
            <person name="Azer M."/>
            <person name="Bachantsang P."/>
            <person name="Barry A."/>
            <person name="Bayul T."/>
            <person name="Berlin A."/>
            <person name="Bessette D."/>
            <person name="Bloom T."/>
            <person name="Bloom T."/>
            <person name="Boguslavskiy L."/>
            <person name="Bonnet C."/>
            <person name="Boukhgalter B."/>
            <person name="Bourzgui I."/>
            <person name="Brown A."/>
            <person name="Cahill P."/>
            <person name="Channer S."/>
            <person name="Cheshatsang Y."/>
            <person name="Chuda L."/>
            <person name="Citroen M."/>
            <person name="Collymore A."/>
            <person name="Cooke P."/>
            <person name="Costello M."/>
            <person name="D'Aco K."/>
            <person name="Daza R."/>
            <person name="De Haan G."/>
            <person name="DeGray S."/>
            <person name="DeMaso C."/>
            <person name="Dhargay N."/>
            <person name="Dooley K."/>
            <person name="Dooley E."/>
            <person name="Doricent M."/>
            <person name="Dorje P."/>
            <person name="Dorjee K."/>
            <person name="Dupes A."/>
            <person name="Elong R."/>
            <person name="Falk J."/>
            <person name="Farina A."/>
            <person name="Faro S."/>
            <person name="Ferguson D."/>
            <person name="Fisher S."/>
            <person name="Foley C.D."/>
            <person name="Franke A."/>
            <person name="Friedrich D."/>
            <person name="Gadbois L."/>
            <person name="Gearin G."/>
            <person name="Gearin C.R."/>
            <person name="Giannoukos G."/>
            <person name="Goode T."/>
            <person name="Graham J."/>
            <person name="Grandbois E."/>
            <person name="Grewal S."/>
            <person name="Gyaltsen K."/>
            <person name="Hafez N."/>
            <person name="Hagos B."/>
            <person name="Hall J."/>
            <person name="Henson C."/>
            <person name="Hollinger A."/>
            <person name="Honan T."/>
            <person name="Huard M.D."/>
            <person name="Hughes L."/>
            <person name="Hurhula B."/>
            <person name="Husby M.E."/>
            <person name="Kamat A."/>
            <person name="Kanga B."/>
            <person name="Kashin S."/>
            <person name="Khazanovich D."/>
            <person name="Kisner P."/>
            <person name="Lance K."/>
            <person name="Lara M."/>
            <person name="Lee W."/>
            <person name="Lennon N."/>
            <person name="Letendre F."/>
            <person name="LeVine R."/>
            <person name="Lipovsky A."/>
            <person name="Liu X."/>
            <person name="Liu J."/>
            <person name="Liu S."/>
            <person name="Lokyitsang T."/>
            <person name="Lokyitsang Y."/>
            <person name="Lubonja R."/>
            <person name="Lui A."/>
            <person name="MacDonald P."/>
            <person name="Magnisalis V."/>
            <person name="Maru K."/>
            <person name="Matthews C."/>
            <person name="McCusker W."/>
            <person name="McDonough S."/>
            <person name="Mehta T."/>
            <person name="Meldrim J."/>
            <person name="Meneus L."/>
            <person name="Mihai O."/>
            <person name="Mihalev A."/>
            <person name="Mihova T."/>
            <person name="Mittelman R."/>
            <person name="Mlenga V."/>
            <person name="Montmayeur A."/>
            <person name="Mulrain L."/>
            <person name="Navidi A."/>
            <person name="Naylor J."/>
            <person name="Negash T."/>
            <person name="Nguyen T."/>
            <person name="Nguyen N."/>
            <person name="Nicol R."/>
            <person name="Norbu C."/>
            <person name="Norbu N."/>
            <person name="Novod N."/>
            <person name="O'Neill B."/>
            <person name="Osman S."/>
            <person name="Markiewicz E."/>
            <person name="Oyono O.L."/>
            <person name="Patti C."/>
            <person name="Phunkhang P."/>
            <person name="Pierre F."/>
            <person name="Priest M."/>
            <person name="Raghuraman S."/>
            <person name="Rege F."/>
            <person name="Reyes R."/>
            <person name="Rise C."/>
            <person name="Rogov P."/>
            <person name="Ross K."/>
            <person name="Ryan E."/>
            <person name="Settipalli S."/>
            <person name="Shea T."/>
            <person name="Sherpa N."/>
            <person name="Shi L."/>
            <person name="Shih D."/>
            <person name="Sparrow T."/>
            <person name="Spaulding J."/>
            <person name="Stalker J."/>
            <person name="Stange-Thomann N."/>
            <person name="Stavropoulos S."/>
            <person name="Stone C."/>
            <person name="Strader C."/>
            <person name="Tesfaye S."/>
            <person name="Thomson T."/>
            <person name="Thoulutsang Y."/>
            <person name="Thoulutsang D."/>
            <person name="Topham K."/>
            <person name="Topping I."/>
            <person name="Tsamla T."/>
            <person name="Vassiliev H."/>
            <person name="Vo A."/>
            <person name="Wangchuk T."/>
            <person name="Wangdi T."/>
            <person name="Weiand M."/>
            <person name="Wilkinson J."/>
            <person name="Wilson A."/>
            <person name="Yadav S."/>
            <person name="Young G."/>
            <person name="Yu Q."/>
            <person name="Zembek L."/>
            <person name="Zhong D."/>
            <person name="Zimmer A."/>
            <person name="Zwirko Z."/>
            <person name="Jaffe D.B."/>
            <person name="Alvarez P."/>
            <person name="Brockman W."/>
            <person name="Butler J."/>
            <person name="Chin C."/>
            <person name="Gnerre S."/>
            <person name="MacCallum I."/>
            <person name="Graves J.A."/>
            <person name="Ponting C.P."/>
            <person name="Breen M."/>
            <person name="Samollow P.B."/>
            <person name="Lander E.S."/>
            <person name="Lindblad-Toh K."/>
        </authorList>
    </citation>
    <scope>NUCLEOTIDE SEQUENCE [LARGE SCALE GENOMIC DNA]</scope>
</reference>
<dbReference type="InterPro" id="IPR002347">
    <property type="entry name" value="SDR_fam"/>
</dbReference>
<dbReference type="PANTHER" id="PTHR43115">
    <property type="entry name" value="DEHYDROGENASE/REDUCTASE SDR FAMILY MEMBER 11"/>
    <property type="match status" value="1"/>
</dbReference>
<proteinExistence type="inferred from homology"/>
<evidence type="ECO:0000313" key="4">
    <source>
        <dbReference type="Proteomes" id="UP000002280"/>
    </source>
</evidence>
<name>A0A5F8H7E0_MONDO</name>
<dbReference type="GO" id="GO:0016491">
    <property type="term" value="F:oxidoreductase activity"/>
    <property type="evidence" value="ECO:0007669"/>
    <property type="project" value="UniProtKB-KW"/>
</dbReference>
<dbReference type="STRING" id="13616.ENSMODP00000055900"/>
<dbReference type="Gene3D" id="3.40.50.720">
    <property type="entry name" value="NAD(P)-binding Rossmann-like Domain"/>
    <property type="match status" value="1"/>
</dbReference>
<reference evidence="3" key="2">
    <citation type="submission" date="2025-08" db="UniProtKB">
        <authorList>
            <consortium name="Ensembl"/>
        </authorList>
    </citation>
    <scope>IDENTIFICATION</scope>
</reference>
<dbReference type="SUPFAM" id="SSF51735">
    <property type="entry name" value="NAD(P)-binding Rossmann-fold domains"/>
    <property type="match status" value="1"/>
</dbReference>
<keyword evidence="4" id="KW-1185">Reference proteome</keyword>
<dbReference type="OMA" id="ELTNWIS"/>
<dbReference type="Pfam" id="PF00106">
    <property type="entry name" value="adh_short"/>
    <property type="match status" value="1"/>
</dbReference>
<protein>
    <recommendedName>
        <fullName evidence="5">Dehydrogenase/reductase 11</fullName>
    </recommendedName>
</protein>
<dbReference type="AlphaFoldDB" id="A0A5F8H7E0"/>
<dbReference type="GeneTree" id="ENSGT00940000177105"/>